<dbReference type="PANTHER" id="PTHR13254:SF0">
    <property type="entry name" value="GOLGIN SUBFAMILY A MEMBER 7_ERF4 DOMAIN-CONTAINING PROTEIN"/>
    <property type="match status" value="1"/>
</dbReference>
<organism evidence="8 9">
    <name type="scientific">Macrostomum lignano</name>
    <dbReference type="NCBI Taxonomy" id="282301"/>
    <lineage>
        <taxon>Eukaryota</taxon>
        <taxon>Metazoa</taxon>
        <taxon>Spiralia</taxon>
        <taxon>Lophotrochozoa</taxon>
        <taxon>Platyhelminthes</taxon>
        <taxon>Rhabditophora</taxon>
        <taxon>Macrostomorpha</taxon>
        <taxon>Macrostomida</taxon>
        <taxon>Macrostomidae</taxon>
        <taxon>Macrostomum</taxon>
    </lineage>
</organism>
<dbReference type="GO" id="GO:0005789">
    <property type="term" value="C:endoplasmic reticulum membrane"/>
    <property type="evidence" value="ECO:0007669"/>
    <property type="project" value="UniProtKB-SubCell"/>
</dbReference>
<dbReference type="WBParaSite" id="maker-uti_cns_0000825-snap-gene-1.9-mRNA-1">
    <property type="protein sequence ID" value="maker-uti_cns_0000825-snap-gene-1.9-mRNA-1"/>
    <property type="gene ID" value="maker-uti_cns_0000825-snap-gene-1.9"/>
</dbReference>
<dbReference type="WBParaSite" id="maker-uti_cns_0002934-snap-gene-0.6-mRNA-1">
    <property type="protein sequence ID" value="maker-uti_cns_0002934-snap-gene-0.6-mRNA-1"/>
    <property type="gene ID" value="maker-uti_cns_0002934-snap-gene-0.6"/>
</dbReference>
<proteinExistence type="inferred from homology"/>
<dbReference type="PANTHER" id="PTHR13254">
    <property type="entry name" value="GOLGI AUTOANTIGEN, GOLGIN SUBFAMILY A, 7"/>
    <property type="match status" value="1"/>
</dbReference>
<evidence type="ECO:0000259" key="7">
    <source>
        <dbReference type="Pfam" id="PF10256"/>
    </source>
</evidence>
<keyword evidence="8" id="KW-1185">Reference proteome</keyword>
<dbReference type="GO" id="GO:0002178">
    <property type="term" value="C:palmitoyltransferase complex"/>
    <property type="evidence" value="ECO:0007669"/>
    <property type="project" value="TreeGrafter"/>
</dbReference>
<dbReference type="Pfam" id="PF10256">
    <property type="entry name" value="Erf4"/>
    <property type="match status" value="1"/>
</dbReference>
<feature type="domain" description="Golgin subfamily A member 7/ERF4" evidence="7">
    <location>
        <begin position="23"/>
        <end position="143"/>
    </location>
</feature>
<dbReference type="AlphaFoldDB" id="A0A1I8G466"/>
<dbReference type="InterPro" id="IPR051371">
    <property type="entry name" value="Ras_palmitoyltransferase"/>
</dbReference>
<evidence type="ECO:0000256" key="3">
    <source>
        <dbReference type="ARBA" id="ARBA00011396"/>
    </source>
</evidence>
<keyword evidence="6" id="KW-0472">Membrane</keyword>
<dbReference type="Proteomes" id="UP000095280">
    <property type="component" value="Unplaced"/>
</dbReference>
<evidence type="ECO:0000313" key="10">
    <source>
        <dbReference type="WBParaSite" id="maker-uti_cns_0002934-snap-gene-0.6-mRNA-1"/>
    </source>
</evidence>
<evidence type="ECO:0000256" key="2">
    <source>
        <dbReference type="ARBA" id="ARBA00007732"/>
    </source>
</evidence>
<dbReference type="InterPro" id="IPR019383">
    <property type="entry name" value="Golgin_A_7/ERF4"/>
</dbReference>
<evidence type="ECO:0000256" key="6">
    <source>
        <dbReference type="ARBA" id="ARBA00023136"/>
    </source>
</evidence>
<evidence type="ECO:0000256" key="1">
    <source>
        <dbReference type="ARBA" id="ARBA00004406"/>
    </source>
</evidence>
<evidence type="ECO:0000313" key="8">
    <source>
        <dbReference type="Proteomes" id="UP000095280"/>
    </source>
</evidence>
<evidence type="ECO:0000256" key="5">
    <source>
        <dbReference type="ARBA" id="ARBA00022824"/>
    </source>
</evidence>
<dbReference type="GO" id="GO:0006612">
    <property type="term" value="P:protein targeting to membrane"/>
    <property type="evidence" value="ECO:0007669"/>
    <property type="project" value="TreeGrafter"/>
</dbReference>
<keyword evidence="5" id="KW-0256">Endoplasmic reticulum</keyword>
<evidence type="ECO:0000313" key="9">
    <source>
        <dbReference type="WBParaSite" id="maker-uti_cns_0000825-snap-gene-1.9-mRNA-1"/>
    </source>
</evidence>
<name>A0A1I8G466_9PLAT</name>
<reference evidence="9 10" key="1">
    <citation type="submission" date="2016-11" db="UniProtKB">
        <authorList>
            <consortium name="WormBaseParasite"/>
        </authorList>
    </citation>
    <scope>IDENTIFICATION</scope>
</reference>
<evidence type="ECO:0000256" key="4">
    <source>
        <dbReference type="ARBA" id="ARBA00018463"/>
    </source>
</evidence>
<comment type="subcellular location">
    <subcellularLocation>
        <location evidence="1">Endoplasmic reticulum membrane</location>
        <topology evidence="1">Peripheral membrane protein</topology>
    </subcellularLocation>
</comment>
<comment type="similarity">
    <text evidence="2">Belongs to the ERF4 family.</text>
</comment>
<protein>
    <recommendedName>
        <fullName evidence="4">Ras modification protein ERF4</fullName>
    </recommendedName>
</protein>
<sequence length="149" mass="16455">MSSSKPLPNSSSATILPPANKAFVPRDYSHGTELRFSTELPAKLQGRIPEEVFTAVIGNINQLLIAAETGSASVYLESCFACLTGYLAYICMETQYEKPIPVNSTTKCLRSVSRLVEEYNRTVFGPRNLSMIDPSERGLRVIEIVLLRP</sequence>
<accession>A0A1I8G466</accession>
<comment type="subunit">
    <text evidence="3">Interacts with ERF2.</text>
</comment>